<keyword evidence="3" id="KW-0312">Gluconeogenesis</keyword>
<dbReference type="EC" id="5.3.1.1" evidence="2"/>
<dbReference type="InterPro" id="IPR022896">
    <property type="entry name" value="TrioseP_Isoase_bac/euk"/>
</dbReference>
<comment type="pathway">
    <text evidence="1">Carbohydrate degradation; glycolysis; D-glyceraldehyde 3-phosphate from glycerone phosphate: step 1/1.</text>
</comment>
<keyword evidence="4" id="KW-0963">Cytoplasm</keyword>
<dbReference type="GO" id="GO:0004807">
    <property type="term" value="F:triose-phosphate isomerase activity"/>
    <property type="evidence" value="ECO:0007669"/>
    <property type="project" value="UniProtKB-EC"/>
</dbReference>
<dbReference type="PROSITE" id="PS00171">
    <property type="entry name" value="TIM_1"/>
    <property type="match status" value="1"/>
</dbReference>
<dbReference type="GO" id="GO:0046166">
    <property type="term" value="P:glyceraldehyde-3-phosphate biosynthetic process"/>
    <property type="evidence" value="ECO:0007669"/>
    <property type="project" value="TreeGrafter"/>
</dbReference>
<gene>
    <name evidence="7" type="primary">tpiA_5</name>
    <name evidence="7" type="ORF">GALL_172290</name>
</gene>
<dbReference type="GO" id="GO:0019563">
    <property type="term" value="P:glycerol catabolic process"/>
    <property type="evidence" value="ECO:0007669"/>
    <property type="project" value="TreeGrafter"/>
</dbReference>
<dbReference type="Gene3D" id="3.20.20.70">
    <property type="entry name" value="Aldolase class I"/>
    <property type="match status" value="1"/>
</dbReference>
<organism evidence="7">
    <name type="scientific">mine drainage metagenome</name>
    <dbReference type="NCBI Taxonomy" id="410659"/>
    <lineage>
        <taxon>unclassified sequences</taxon>
        <taxon>metagenomes</taxon>
        <taxon>ecological metagenomes</taxon>
    </lineage>
</organism>
<dbReference type="InterPro" id="IPR013785">
    <property type="entry name" value="Aldolase_TIM"/>
</dbReference>
<keyword evidence="5" id="KW-0324">Glycolysis</keyword>
<dbReference type="CDD" id="cd00311">
    <property type="entry name" value="TIM"/>
    <property type="match status" value="1"/>
</dbReference>
<reference evidence="7" key="1">
    <citation type="submission" date="2016-10" db="EMBL/GenBank/DDBJ databases">
        <title>Sequence of Gallionella enrichment culture.</title>
        <authorList>
            <person name="Poehlein A."/>
            <person name="Muehling M."/>
            <person name="Daniel R."/>
        </authorList>
    </citation>
    <scope>NUCLEOTIDE SEQUENCE</scope>
</reference>
<keyword evidence="6 7" id="KW-0413">Isomerase</keyword>
<proteinExistence type="inferred from homology"/>
<comment type="caution">
    <text evidence="7">The sequence shown here is derived from an EMBL/GenBank/DDBJ whole genome shotgun (WGS) entry which is preliminary data.</text>
</comment>
<evidence type="ECO:0000256" key="4">
    <source>
        <dbReference type="ARBA" id="ARBA00022490"/>
    </source>
</evidence>
<dbReference type="GO" id="GO:0006094">
    <property type="term" value="P:gluconeogenesis"/>
    <property type="evidence" value="ECO:0007669"/>
    <property type="project" value="UniProtKB-KW"/>
</dbReference>
<evidence type="ECO:0000256" key="6">
    <source>
        <dbReference type="ARBA" id="ARBA00023235"/>
    </source>
</evidence>
<dbReference type="PANTHER" id="PTHR21139:SF42">
    <property type="entry name" value="TRIOSEPHOSPHATE ISOMERASE"/>
    <property type="match status" value="1"/>
</dbReference>
<dbReference type="SUPFAM" id="SSF51351">
    <property type="entry name" value="Triosephosphate isomerase (TIM)"/>
    <property type="match status" value="1"/>
</dbReference>
<name>A0A1J5S9G9_9ZZZZ</name>
<evidence type="ECO:0000256" key="2">
    <source>
        <dbReference type="ARBA" id="ARBA00011940"/>
    </source>
</evidence>
<dbReference type="InterPro" id="IPR035990">
    <property type="entry name" value="TIM_sf"/>
</dbReference>
<dbReference type="InterPro" id="IPR000652">
    <property type="entry name" value="Triosephosphate_isomerase"/>
</dbReference>
<dbReference type="PANTHER" id="PTHR21139">
    <property type="entry name" value="TRIOSEPHOSPHATE ISOMERASE"/>
    <property type="match status" value="1"/>
</dbReference>
<dbReference type="PROSITE" id="PS51440">
    <property type="entry name" value="TIM_2"/>
    <property type="match status" value="1"/>
</dbReference>
<evidence type="ECO:0000256" key="3">
    <source>
        <dbReference type="ARBA" id="ARBA00022432"/>
    </source>
</evidence>
<dbReference type="HAMAP" id="MF_00147_B">
    <property type="entry name" value="TIM_B"/>
    <property type="match status" value="1"/>
</dbReference>
<dbReference type="AlphaFoldDB" id="A0A1J5S9G9"/>
<sequence length="253" mass="27802">MRKQIAAANWKMNLTLQKGEALLNEIIALPHSLNENQQAIFAVPFPYLAMAQQKMGAYKNVFIAAQNCYSKKNGAYTGETSVEMLQSLNIKYVVLGHSERREYFNESNQFLADKVNICLENNITPIFCCGEALSVREANTQNEFVAKQLEESLFHLSAEQIQKVVIAYEPIWAIGTGKTATSQQAQEIHAFIRSQFAAKYGVTVAENISILYGGSVKANNAKELFSQPDVDGGLVGGASLVAAEFVAIINALK</sequence>
<dbReference type="GO" id="GO:0006096">
    <property type="term" value="P:glycolytic process"/>
    <property type="evidence" value="ECO:0007669"/>
    <property type="project" value="UniProtKB-KW"/>
</dbReference>
<dbReference type="NCBIfam" id="TIGR00419">
    <property type="entry name" value="tim"/>
    <property type="match status" value="1"/>
</dbReference>
<evidence type="ECO:0000313" key="7">
    <source>
        <dbReference type="EMBL" id="OIR00704.1"/>
    </source>
</evidence>
<evidence type="ECO:0000256" key="5">
    <source>
        <dbReference type="ARBA" id="ARBA00023152"/>
    </source>
</evidence>
<dbReference type="InterPro" id="IPR020861">
    <property type="entry name" value="Triosephosphate_isomerase_AS"/>
</dbReference>
<evidence type="ECO:0000256" key="1">
    <source>
        <dbReference type="ARBA" id="ARBA00004680"/>
    </source>
</evidence>
<dbReference type="GO" id="GO:0005829">
    <property type="term" value="C:cytosol"/>
    <property type="evidence" value="ECO:0007669"/>
    <property type="project" value="TreeGrafter"/>
</dbReference>
<protein>
    <recommendedName>
        <fullName evidence="2">triose-phosphate isomerase</fullName>
        <ecNumber evidence="2">5.3.1.1</ecNumber>
    </recommendedName>
</protein>
<accession>A0A1J5S9G9</accession>
<dbReference type="Pfam" id="PF00121">
    <property type="entry name" value="TIM"/>
    <property type="match status" value="1"/>
</dbReference>
<dbReference type="FunFam" id="3.20.20.70:FF:000016">
    <property type="entry name" value="Triosephosphate isomerase"/>
    <property type="match status" value="1"/>
</dbReference>
<dbReference type="EMBL" id="MLJW01000092">
    <property type="protein sequence ID" value="OIR00704.1"/>
    <property type="molecule type" value="Genomic_DNA"/>
</dbReference>